<dbReference type="GO" id="GO:0043709">
    <property type="term" value="P:cell adhesion involved in single-species biofilm formation"/>
    <property type="evidence" value="ECO:0007669"/>
    <property type="project" value="TreeGrafter"/>
</dbReference>
<gene>
    <name evidence="2" type="ORF">DY367_03050</name>
</gene>
<dbReference type="Proteomes" id="UP000285324">
    <property type="component" value="Unassembled WGS sequence"/>
</dbReference>
<dbReference type="SUPFAM" id="SSF49401">
    <property type="entry name" value="Bacterial adhesins"/>
    <property type="match status" value="1"/>
</dbReference>
<keyword evidence="1" id="KW-0732">Signal</keyword>
<evidence type="ECO:0000313" key="2">
    <source>
        <dbReference type="EMBL" id="RPJ93317.1"/>
    </source>
</evidence>
<dbReference type="InterPro" id="IPR036937">
    <property type="entry name" value="Adhesion_dom_fimbrial_sf"/>
</dbReference>
<evidence type="ECO:0000313" key="3">
    <source>
        <dbReference type="Proteomes" id="UP000285324"/>
    </source>
</evidence>
<dbReference type="RefSeq" id="WP_059378141.1">
    <property type="nucleotide sequence ID" value="NZ_CP061008.1"/>
</dbReference>
<feature type="signal peptide" evidence="1">
    <location>
        <begin position="1"/>
        <end position="26"/>
    </location>
</feature>
<reference evidence="2 3" key="1">
    <citation type="submission" date="2018-08" db="EMBL/GenBank/DDBJ databases">
        <title>Achromobacter xylosoxidans Genome sequencing and assembly.</title>
        <authorList>
            <person name="Wang R."/>
            <person name="Rensing C."/>
            <person name="Li Y."/>
        </authorList>
    </citation>
    <scope>NUCLEOTIDE SEQUENCE [LARGE SCALE GENOMIC DNA]</scope>
    <source>
        <strain evidence="2 3">GD003A</strain>
    </source>
</reference>
<dbReference type="GO" id="GO:0009289">
    <property type="term" value="C:pilus"/>
    <property type="evidence" value="ECO:0007669"/>
    <property type="project" value="InterPro"/>
</dbReference>
<evidence type="ECO:0000256" key="1">
    <source>
        <dbReference type="SAM" id="SignalP"/>
    </source>
</evidence>
<proteinExistence type="predicted"/>
<sequence>MKRSLVASLLASGALISVLAPVPAHAVDGVINFMGVIRAPGCDINGNTPGLGNTQTVQLGTPTPEEVGLGNAVEAEFQLNLAGGAGCTDGRKVRIMFDPTNGTSAGNLALLDADRAPNVEIQIRNNAAGNTGIIPIGGSEITPQVATITGNPGTAELKYAAKYVEVGGAAGAGSGASSIKYLLSYN</sequence>
<dbReference type="PANTHER" id="PTHR33420">
    <property type="entry name" value="FIMBRIAL SUBUNIT ELFA-RELATED"/>
    <property type="match status" value="1"/>
</dbReference>
<accession>A0A424WJN9</accession>
<dbReference type="OrthoDB" id="8656135at2"/>
<dbReference type="InterPro" id="IPR008966">
    <property type="entry name" value="Adhesion_dom_sf"/>
</dbReference>
<organism evidence="2 3">
    <name type="scientific">Alcaligenes xylosoxydans xylosoxydans</name>
    <name type="common">Achromobacter xylosoxidans</name>
    <dbReference type="NCBI Taxonomy" id="85698"/>
    <lineage>
        <taxon>Bacteria</taxon>
        <taxon>Pseudomonadati</taxon>
        <taxon>Pseudomonadota</taxon>
        <taxon>Betaproteobacteria</taxon>
        <taxon>Burkholderiales</taxon>
        <taxon>Alcaligenaceae</taxon>
        <taxon>Achromobacter</taxon>
    </lineage>
</organism>
<dbReference type="Gene3D" id="2.60.40.1090">
    <property type="entry name" value="Fimbrial-type adhesion domain"/>
    <property type="match status" value="1"/>
</dbReference>
<feature type="chain" id="PRO_5019122045" evidence="1">
    <location>
        <begin position="27"/>
        <end position="186"/>
    </location>
</feature>
<dbReference type="EMBL" id="QVXO01000003">
    <property type="protein sequence ID" value="RPJ93317.1"/>
    <property type="molecule type" value="Genomic_DNA"/>
</dbReference>
<protein>
    <submittedName>
        <fullName evidence="2">Type 1 fimbrial protein</fullName>
    </submittedName>
</protein>
<dbReference type="InterPro" id="IPR050263">
    <property type="entry name" value="Bact_Fimbrial_Adh_Pro"/>
</dbReference>
<dbReference type="PANTHER" id="PTHR33420:SF26">
    <property type="entry name" value="FIMBRIAL SUBUNIT"/>
    <property type="match status" value="1"/>
</dbReference>
<dbReference type="AlphaFoldDB" id="A0A424WJN9"/>
<name>A0A424WJN9_ALCXX</name>
<comment type="caution">
    <text evidence="2">The sequence shown here is derived from an EMBL/GenBank/DDBJ whole genome shotgun (WGS) entry which is preliminary data.</text>
</comment>